<feature type="domain" description="Methyltransferase type 11" evidence="1">
    <location>
        <begin position="92"/>
        <end position="142"/>
    </location>
</feature>
<gene>
    <name evidence="2" type="ORF">A2V97_00905</name>
</gene>
<dbReference type="GO" id="GO:0008757">
    <property type="term" value="F:S-adenosylmethionine-dependent methyltransferase activity"/>
    <property type="evidence" value="ECO:0007669"/>
    <property type="project" value="InterPro"/>
</dbReference>
<dbReference type="STRING" id="1802485.A2V97_00905"/>
<dbReference type="Pfam" id="PF08241">
    <property type="entry name" value="Methyltransf_11"/>
    <property type="match status" value="1"/>
</dbReference>
<accession>A0A1F7XMI7</accession>
<evidence type="ECO:0000313" key="2">
    <source>
        <dbReference type="EMBL" id="OGM15588.1"/>
    </source>
</evidence>
<dbReference type="Proteomes" id="UP000177382">
    <property type="component" value="Unassembled WGS sequence"/>
</dbReference>
<organism evidence="2 3">
    <name type="scientific">Candidatus Woesebacteria bacterium RBG_16_42_24</name>
    <dbReference type="NCBI Taxonomy" id="1802485"/>
    <lineage>
        <taxon>Bacteria</taxon>
        <taxon>Candidatus Woeseibacteriota</taxon>
    </lineage>
</organism>
<evidence type="ECO:0000259" key="1">
    <source>
        <dbReference type="Pfam" id="PF08241"/>
    </source>
</evidence>
<dbReference type="InterPro" id="IPR029063">
    <property type="entry name" value="SAM-dependent_MTases_sf"/>
</dbReference>
<reference evidence="2 3" key="1">
    <citation type="journal article" date="2016" name="Nat. Commun.">
        <title>Thousands of microbial genomes shed light on interconnected biogeochemical processes in an aquifer system.</title>
        <authorList>
            <person name="Anantharaman K."/>
            <person name="Brown C.T."/>
            <person name="Hug L.A."/>
            <person name="Sharon I."/>
            <person name="Castelle C.J."/>
            <person name="Probst A.J."/>
            <person name="Thomas B.C."/>
            <person name="Singh A."/>
            <person name="Wilkins M.J."/>
            <person name="Karaoz U."/>
            <person name="Brodie E.L."/>
            <person name="Williams K.H."/>
            <person name="Hubbard S.S."/>
            <person name="Banfield J.F."/>
        </authorList>
    </citation>
    <scope>NUCLEOTIDE SEQUENCE [LARGE SCALE GENOMIC DNA]</scope>
</reference>
<dbReference type="SUPFAM" id="SSF53335">
    <property type="entry name" value="S-adenosyl-L-methionine-dependent methyltransferases"/>
    <property type="match status" value="1"/>
</dbReference>
<protein>
    <recommendedName>
        <fullName evidence="1">Methyltransferase type 11 domain-containing protein</fullName>
    </recommendedName>
</protein>
<name>A0A1F7XMI7_9BACT</name>
<comment type="caution">
    <text evidence="2">The sequence shown here is derived from an EMBL/GenBank/DDBJ whole genome shotgun (WGS) entry which is preliminary data.</text>
</comment>
<sequence>MIAGVDWSTNPENKITLPQKLLSHTSLIVRERQFRIFWKLLKPKRTEKVLDVGVRKDETLVDSNYFEKRYPFSDKLTALSIEDITGLRRKYSKIKFIKVYANKKLPFRNNAFDVVVSWATLEHVGSSVEQRIFLKEIFRVGKKVFITTPNKYFFYDPHSGLFFIHWFPHKYFSKIAKLLGKTFWADINNFNPLGVEEIKEVLPYKKGIKIIKFRSIGIFPTHLMIVKL</sequence>
<proteinExistence type="predicted"/>
<dbReference type="EMBL" id="MGFX01000002">
    <property type="protein sequence ID" value="OGM15588.1"/>
    <property type="molecule type" value="Genomic_DNA"/>
</dbReference>
<dbReference type="CDD" id="cd02440">
    <property type="entry name" value="AdoMet_MTases"/>
    <property type="match status" value="1"/>
</dbReference>
<dbReference type="InterPro" id="IPR013216">
    <property type="entry name" value="Methyltransf_11"/>
</dbReference>
<dbReference type="Gene3D" id="3.40.50.150">
    <property type="entry name" value="Vaccinia Virus protein VP39"/>
    <property type="match status" value="1"/>
</dbReference>
<evidence type="ECO:0000313" key="3">
    <source>
        <dbReference type="Proteomes" id="UP000177382"/>
    </source>
</evidence>
<dbReference type="AlphaFoldDB" id="A0A1F7XMI7"/>